<protein>
    <submittedName>
        <fullName evidence="2">Uncharacterized protein</fullName>
    </submittedName>
</protein>
<name>Q1N4A2_9GAMM</name>
<keyword evidence="1" id="KW-0812">Transmembrane</keyword>
<dbReference type="STRING" id="207949.RED65_14742"/>
<keyword evidence="3" id="KW-1185">Reference proteome</keyword>
<dbReference type="HOGENOM" id="CLU_1202892_0_0_6"/>
<feature type="transmembrane region" description="Helical" evidence="1">
    <location>
        <begin position="104"/>
        <end position="124"/>
    </location>
</feature>
<keyword evidence="1" id="KW-1133">Transmembrane helix</keyword>
<dbReference type="AlphaFoldDB" id="Q1N4A2"/>
<comment type="caution">
    <text evidence="2">The sequence shown here is derived from an EMBL/GenBank/DDBJ whole genome shotgun (WGS) entry which is preliminary data.</text>
</comment>
<evidence type="ECO:0000313" key="2">
    <source>
        <dbReference type="EMBL" id="EAT12963.1"/>
    </source>
</evidence>
<accession>Q1N4A2</accession>
<evidence type="ECO:0000256" key="1">
    <source>
        <dbReference type="SAM" id="Phobius"/>
    </source>
</evidence>
<dbReference type="OrthoDB" id="5588054at2"/>
<dbReference type="RefSeq" id="WP_007018034.1">
    <property type="nucleotide sequence ID" value="NZ_CH724115.1"/>
</dbReference>
<proteinExistence type="predicted"/>
<evidence type="ECO:0000313" key="3">
    <source>
        <dbReference type="Proteomes" id="UP000004263"/>
    </source>
</evidence>
<sequence length="230" mass="26099">MQHIDDTLLSAYIDNEVDADLAKRIAMAIEEDTEIRSRYLSLKAANEAAKQVFCELDTLPMRDDLTELINNADLNKSPTEAETKDNVVPLFGNRKNQKQVTGGFRYWATAASVFLCALFVYQLVPNQSDIPYPHLTQQLNTELSGTIAEYNEGRSEVVQSWENTRGEFCREIVWHTQVQSQPLTACFNNGQWNWQEIDENTGYQTASDEASVNGVLSEDEERRALQKLAQ</sequence>
<dbReference type="EMBL" id="AAQH01000003">
    <property type="protein sequence ID" value="EAT12963.1"/>
    <property type="molecule type" value="Genomic_DNA"/>
</dbReference>
<reference evidence="2 3" key="1">
    <citation type="submission" date="2006-03" db="EMBL/GenBank/DDBJ databases">
        <authorList>
            <person name="Pinhassi J."/>
            <person name="Pedros-Alio C."/>
            <person name="Ferriera S."/>
            <person name="Johnson J."/>
            <person name="Kravitz S."/>
            <person name="Halpern A."/>
            <person name="Remington K."/>
            <person name="Beeson K."/>
            <person name="Tran B."/>
            <person name="Rogers Y.-H."/>
            <person name="Friedman R."/>
            <person name="Venter J.C."/>
        </authorList>
    </citation>
    <scope>NUCLEOTIDE SEQUENCE [LARGE SCALE GENOMIC DNA]</scope>
    <source>
        <strain evidence="2 3">RED65</strain>
    </source>
</reference>
<gene>
    <name evidence="2" type="ORF">RED65_14742</name>
</gene>
<keyword evidence="1" id="KW-0472">Membrane</keyword>
<dbReference type="Proteomes" id="UP000004263">
    <property type="component" value="Unassembled WGS sequence"/>
</dbReference>
<organism evidence="2 3">
    <name type="scientific">Bermanella marisrubri</name>
    <dbReference type="NCBI Taxonomy" id="207949"/>
    <lineage>
        <taxon>Bacteria</taxon>
        <taxon>Pseudomonadati</taxon>
        <taxon>Pseudomonadota</taxon>
        <taxon>Gammaproteobacteria</taxon>
        <taxon>Oceanospirillales</taxon>
        <taxon>Oceanospirillaceae</taxon>
        <taxon>Bermanella</taxon>
    </lineage>
</organism>